<sequence>MSVRENAKLCAARGVARAADMVSEGERAWFSTLAARAIGQPEALKPISECVHTVSWFTERDRGIQCRKNGKTKFREKCLGETSWLFTCARCIDEC</sequence>
<dbReference type="KEGG" id="parb:CJU94_05120"/>
<evidence type="ECO:0000313" key="1">
    <source>
        <dbReference type="EMBL" id="ASV97598.1"/>
    </source>
</evidence>
<dbReference type="RefSeq" id="WP_095417791.1">
    <property type="nucleotide sequence ID" value="NZ_CP022989.1"/>
</dbReference>
<dbReference type="AlphaFoldDB" id="A0A248VF53"/>
<protein>
    <submittedName>
        <fullName evidence="1">Uncharacterized protein</fullName>
    </submittedName>
</protein>
<evidence type="ECO:0000313" key="2">
    <source>
        <dbReference type="Proteomes" id="UP000215158"/>
    </source>
</evidence>
<reference evidence="1 2" key="1">
    <citation type="submission" date="2017-08" db="EMBL/GenBank/DDBJ databases">
        <title>Identification and genetic characteristics of simultaneous BTEX- and naphthalene-degrading Paraburkholderia sp. BN5 isolated from petroleum-contaminated soil.</title>
        <authorList>
            <person name="Lee Y."/>
            <person name="Jeon C.O."/>
        </authorList>
    </citation>
    <scope>NUCLEOTIDE SEQUENCE [LARGE SCALE GENOMIC DNA]</scope>
    <source>
        <strain evidence="1 2">BN5</strain>
    </source>
</reference>
<dbReference type="EMBL" id="CP022989">
    <property type="protein sequence ID" value="ASV97598.1"/>
    <property type="molecule type" value="Genomic_DNA"/>
</dbReference>
<name>A0A248VF53_9BURK</name>
<proteinExistence type="predicted"/>
<organism evidence="1 2">
    <name type="scientific">Paraburkholderia aromaticivorans</name>
    <dbReference type="NCBI Taxonomy" id="2026199"/>
    <lineage>
        <taxon>Bacteria</taxon>
        <taxon>Pseudomonadati</taxon>
        <taxon>Pseudomonadota</taxon>
        <taxon>Betaproteobacteria</taxon>
        <taxon>Burkholderiales</taxon>
        <taxon>Burkholderiaceae</taxon>
        <taxon>Paraburkholderia</taxon>
    </lineage>
</organism>
<accession>A0A248VF53</accession>
<dbReference type="Proteomes" id="UP000215158">
    <property type="component" value="Chromosome 1"/>
</dbReference>
<keyword evidence="2" id="KW-1185">Reference proteome</keyword>
<gene>
    <name evidence="1" type="ORF">CJU94_05120</name>
</gene>